<comment type="caution">
    <text evidence="9">The sequence shown here is derived from an EMBL/GenBank/DDBJ whole genome shotgun (WGS) entry which is preliminary data.</text>
</comment>
<evidence type="ECO:0000256" key="5">
    <source>
        <dbReference type="ARBA" id="ARBA00022723"/>
    </source>
</evidence>
<evidence type="ECO:0000313" key="10">
    <source>
        <dbReference type="Proteomes" id="UP001168821"/>
    </source>
</evidence>
<evidence type="ECO:0000256" key="2">
    <source>
        <dbReference type="ARBA" id="ARBA00004123"/>
    </source>
</evidence>
<keyword evidence="7" id="KW-0539">Nucleus</keyword>
<dbReference type="GO" id="GO:0005634">
    <property type="term" value="C:nucleus"/>
    <property type="evidence" value="ECO:0007669"/>
    <property type="project" value="UniProtKB-SubCell"/>
</dbReference>
<evidence type="ECO:0000256" key="4">
    <source>
        <dbReference type="ARBA" id="ARBA00022722"/>
    </source>
</evidence>
<dbReference type="Proteomes" id="UP001168821">
    <property type="component" value="Unassembled WGS sequence"/>
</dbReference>
<evidence type="ECO:0000313" key="9">
    <source>
        <dbReference type="EMBL" id="KAJ3662155.1"/>
    </source>
</evidence>
<gene>
    <name evidence="9" type="ORF">Zmor_006513</name>
</gene>
<dbReference type="InterPro" id="IPR045249">
    <property type="entry name" value="HARBI1-like"/>
</dbReference>
<comment type="subcellular location">
    <subcellularLocation>
        <location evidence="2">Nucleus</location>
    </subcellularLocation>
</comment>
<comment type="cofactor">
    <cofactor evidence="1">
        <name>a divalent metal cation</name>
        <dbReference type="ChEBI" id="CHEBI:60240"/>
    </cofactor>
</comment>
<reference evidence="9" key="1">
    <citation type="journal article" date="2023" name="G3 (Bethesda)">
        <title>Whole genome assemblies of Zophobas morio and Tenebrio molitor.</title>
        <authorList>
            <person name="Kaur S."/>
            <person name="Stinson S.A."/>
            <person name="diCenzo G.C."/>
        </authorList>
    </citation>
    <scope>NUCLEOTIDE SEQUENCE</scope>
    <source>
        <strain evidence="9">QUZm001</strain>
    </source>
</reference>
<dbReference type="EMBL" id="JALNTZ010000002">
    <property type="protein sequence ID" value="KAJ3662155.1"/>
    <property type="molecule type" value="Genomic_DNA"/>
</dbReference>
<accession>A0AA38IU33</accession>
<dbReference type="GO" id="GO:0004518">
    <property type="term" value="F:nuclease activity"/>
    <property type="evidence" value="ECO:0007669"/>
    <property type="project" value="UniProtKB-KW"/>
</dbReference>
<keyword evidence="10" id="KW-1185">Reference proteome</keyword>
<evidence type="ECO:0000259" key="8">
    <source>
        <dbReference type="Pfam" id="PF13359"/>
    </source>
</evidence>
<proteinExistence type="inferred from homology"/>
<dbReference type="PANTHER" id="PTHR22930:SF269">
    <property type="entry name" value="NUCLEASE HARBI1-LIKE PROTEIN"/>
    <property type="match status" value="1"/>
</dbReference>
<dbReference type="GO" id="GO:0016787">
    <property type="term" value="F:hydrolase activity"/>
    <property type="evidence" value="ECO:0007669"/>
    <property type="project" value="UniProtKB-KW"/>
</dbReference>
<dbReference type="GO" id="GO:0046872">
    <property type="term" value="F:metal ion binding"/>
    <property type="evidence" value="ECO:0007669"/>
    <property type="project" value="UniProtKB-KW"/>
</dbReference>
<dbReference type="InterPro" id="IPR027806">
    <property type="entry name" value="HARBI1_dom"/>
</dbReference>
<organism evidence="9 10">
    <name type="scientific">Zophobas morio</name>
    <dbReference type="NCBI Taxonomy" id="2755281"/>
    <lineage>
        <taxon>Eukaryota</taxon>
        <taxon>Metazoa</taxon>
        <taxon>Ecdysozoa</taxon>
        <taxon>Arthropoda</taxon>
        <taxon>Hexapoda</taxon>
        <taxon>Insecta</taxon>
        <taxon>Pterygota</taxon>
        <taxon>Neoptera</taxon>
        <taxon>Endopterygota</taxon>
        <taxon>Coleoptera</taxon>
        <taxon>Polyphaga</taxon>
        <taxon>Cucujiformia</taxon>
        <taxon>Tenebrionidae</taxon>
        <taxon>Zophobas</taxon>
    </lineage>
</organism>
<evidence type="ECO:0000256" key="6">
    <source>
        <dbReference type="ARBA" id="ARBA00022801"/>
    </source>
</evidence>
<feature type="domain" description="DDE Tnp4" evidence="8">
    <location>
        <begin position="181"/>
        <end position="344"/>
    </location>
</feature>
<evidence type="ECO:0000256" key="1">
    <source>
        <dbReference type="ARBA" id="ARBA00001968"/>
    </source>
</evidence>
<dbReference type="PANTHER" id="PTHR22930">
    <property type="match status" value="1"/>
</dbReference>
<comment type="similarity">
    <text evidence="3">Belongs to the HARBI1 family.</text>
</comment>
<sequence>MNSEQVAKYQSGLLCLIVGLLKRKQSRRNKVKRTLWSRKWLLRRDEGRGLGCMVLKELKYEDPVSFKNFTRMSIATFEKLLTKIEPHISRHDTMLRESISARVRLLLTLRFLATGERYINLHYSFRISVPSISLIIPETVAAVYKVLKDEYLVTPTTSSEWKKISDEFYKLWNFPNCLGALDGKHIAFRATKKDGSFYYNYKGFHSIVLMALVDAQYNFTYVDVGCNGRVSDGGVFSNSTLYTAIEQNALNFPNDEKLPQSNVEVPYVIVTDEAFRLTKRMMKPWGQRSSISEKIFNYRLSRARRVVENAFGILANRFQILQRDINLSVDKVQDITLTCCVLHNYIKKNDGKSYLQGIDHENTESVNITNGSWREEVFSTSLQACTVNRSPNDAMKIRSIFTKYFNKEGFVPWQWEAVKKFNF</sequence>
<keyword evidence="4" id="KW-0540">Nuclease</keyword>
<keyword evidence="6" id="KW-0378">Hydrolase</keyword>
<evidence type="ECO:0000256" key="3">
    <source>
        <dbReference type="ARBA" id="ARBA00006958"/>
    </source>
</evidence>
<protein>
    <recommendedName>
        <fullName evidence="8">DDE Tnp4 domain-containing protein</fullName>
    </recommendedName>
</protein>
<keyword evidence="5" id="KW-0479">Metal-binding</keyword>
<dbReference type="AlphaFoldDB" id="A0AA38IU33"/>
<dbReference type="Pfam" id="PF13359">
    <property type="entry name" value="DDE_Tnp_4"/>
    <property type="match status" value="1"/>
</dbReference>
<evidence type="ECO:0000256" key="7">
    <source>
        <dbReference type="ARBA" id="ARBA00023242"/>
    </source>
</evidence>
<name>A0AA38IU33_9CUCU</name>